<gene>
    <name evidence="3" type="primary">cpcT</name>
    <name evidence="4" type="ORF">H6G05_20065</name>
</gene>
<dbReference type="PANTHER" id="PTHR35137">
    <property type="entry name" value="CHROMOPHORE LYASE CRL, CHLOROPLASTIC"/>
    <property type="match status" value="1"/>
</dbReference>
<accession>A0ABR8CHH2</accession>
<dbReference type="PANTHER" id="PTHR35137:SF1">
    <property type="entry name" value="CHROMOPHORE LYASE CRL, CHLOROPLASTIC"/>
    <property type="match status" value="1"/>
</dbReference>
<reference evidence="4 5" key="1">
    <citation type="journal article" date="2020" name="ISME J.">
        <title>Comparative genomics reveals insights into cyanobacterial evolution and habitat adaptation.</title>
        <authorList>
            <person name="Chen M.Y."/>
            <person name="Teng W.K."/>
            <person name="Zhao L."/>
            <person name="Hu C.X."/>
            <person name="Zhou Y.K."/>
            <person name="Han B.P."/>
            <person name="Song L.R."/>
            <person name="Shu W.S."/>
        </authorList>
    </citation>
    <scope>NUCLEOTIDE SEQUENCE [LARGE SCALE GENOMIC DNA]</scope>
    <source>
        <strain evidence="4 5">FACHB-1050</strain>
    </source>
</reference>
<dbReference type="CDD" id="cd16338">
    <property type="entry name" value="CpcT"/>
    <property type="match status" value="1"/>
</dbReference>
<name>A0ABR8CHH2_9CYAN</name>
<dbReference type="Gene3D" id="2.40.128.590">
    <property type="entry name" value="CpcT/CpeT domain"/>
    <property type="match status" value="1"/>
</dbReference>
<evidence type="ECO:0000313" key="5">
    <source>
        <dbReference type="Proteomes" id="UP000618445"/>
    </source>
</evidence>
<dbReference type="EMBL" id="JACJQY010000042">
    <property type="protein sequence ID" value="MBD2319127.1"/>
    <property type="molecule type" value="Genomic_DNA"/>
</dbReference>
<dbReference type="HAMAP" id="MF_01460">
    <property type="entry name" value="Chrphore_lyase_CpxT"/>
    <property type="match status" value="1"/>
</dbReference>
<comment type="similarity">
    <text evidence="1 3">Belongs to the CpcT/CpeT biliprotein lyase family.</text>
</comment>
<comment type="caution">
    <text evidence="4">The sequence shown here is derived from an EMBL/GenBank/DDBJ whole genome shotgun (WGS) entry which is preliminary data.</text>
</comment>
<evidence type="ECO:0000313" key="4">
    <source>
        <dbReference type="EMBL" id="MBD2319127.1"/>
    </source>
</evidence>
<proteinExistence type="inferred from homology"/>
<dbReference type="InterPro" id="IPR038672">
    <property type="entry name" value="CpcT/CpeT_sf"/>
</dbReference>
<comment type="function">
    <text evidence="3">Covalently attaches a chromophore to Cys residue(s) of phycobiliproteins.</text>
</comment>
<sequence length="232" mass="26625">MLSSQFCNRRINPERCTFILPCDLKINPVASSKSIMSTSNQLLTLTSWMAGEFGNREQSLDQPVWFVNLVWWQRPIPFNVLGSIAIFAEQANALILDRPYRQRILQFVENDGKIQVKYWGFKDPVAWTRAGRDRDRLNQITINDIEPLAGCLLDVSFTNSRYKAEMPKDAKCCFQYLNESRQVVLGFEVSADEFWSGDRGVDPETGTAIWGATVDFYKFSKKQDFGNEVLNN</sequence>
<keyword evidence="2 3" id="KW-0456">Lyase</keyword>
<keyword evidence="5" id="KW-1185">Reference proteome</keyword>
<protein>
    <recommendedName>
        <fullName evidence="3">Chromophore lyase CpcT/CpeT</fullName>
        <ecNumber evidence="3">4.-.-.-</ecNumber>
    </recommendedName>
</protein>
<evidence type="ECO:0000256" key="1">
    <source>
        <dbReference type="ARBA" id="ARBA00008206"/>
    </source>
</evidence>
<dbReference type="InterPro" id="IPR010404">
    <property type="entry name" value="CpcT/CpeT"/>
</dbReference>
<dbReference type="Proteomes" id="UP000618445">
    <property type="component" value="Unassembled WGS sequence"/>
</dbReference>
<organism evidence="4 5">
    <name type="scientific">Phormidium tenue FACHB-1050</name>
    <dbReference type="NCBI Taxonomy" id="2692857"/>
    <lineage>
        <taxon>Bacteria</taxon>
        <taxon>Bacillati</taxon>
        <taxon>Cyanobacteriota</taxon>
        <taxon>Cyanophyceae</taxon>
        <taxon>Oscillatoriophycideae</taxon>
        <taxon>Oscillatoriales</taxon>
        <taxon>Oscillatoriaceae</taxon>
        <taxon>Phormidium</taxon>
    </lineage>
</organism>
<evidence type="ECO:0000256" key="3">
    <source>
        <dbReference type="HAMAP-Rule" id="MF_01460"/>
    </source>
</evidence>
<dbReference type="GO" id="GO:0016829">
    <property type="term" value="F:lyase activity"/>
    <property type="evidence" value="ECO:0007669"/>
    <property type="project" value="UniProtKB-KW"/>
</dbReference>
<evidence type="ECO:0000256" key="2">
    <source>
        <dbReference type="ARBA" id="ARBA00023239"/>
    </source>
</evidence>
<dbReference type="Pfam" id="PF06206">
    <property type="entry name" value="CpeT"/>
    <property type="match status" value="1"/>
</dbReference>
<dbReference type="EC" id="4.-.-.-" evidence="3"/>